<evidence type="ECO:0000256" key="6">
    <source>
        <dbReference type="ARBA" id="ARBA00022777"/>
    </source>
</evidence>
<proteinExistence type="inferred from homology"/>
<dbReference type="OrthoDB" id="2405412at2759"/>
<evidence type="ECO:0000259" key="9">
    <source>
        <dbReference type="Pfam" id="PF16575"/>
    </source>
</evidence>
<evidence type="ECO:0000313" key="11">
    <source>
        <dbReference type="Proteomes" id="UP000076727"/>
    </source>
</evidence>
<keyword evidence="6" id="KW-0418">Kinase</keyword>
<evidence type="ECO:0000256" key="5">
    <source>
        <dbReference type="ARBA" id="ARBA00022741"/>
    </source>
</evidence>
<sequence length="800" mass="86463">MLSAVAARKARLEGKKVPLQVLLSPLAKPATTPGDPSKTPTPPKRKQSQNNNKPPRKKKRRQHKPAQDISPRSFNGDPFKEQDSVVIVDGDSDASDEVSMGEALLVDTGVAMQSNDYAVLADTAPAKARAWSPSVPLRDSSDDEEGDLVKNGETSLGVTPVAGPSREPFNMHSTFQPMLNQNMFYLTPEDLQILDLPSLQSEDAGTVIILSPSDTLALLGTYRLTILQGSVSLMGCVLAASRTSHHVYAPRSSPIPVLICVAANDGSETSRLPDRVRLALGPGASVVLLQELRTSVERLGLVCRTFESVFLPSWSQSKHPGIDLNLCGIRMLRDETSDTSSFVMPPSWEAAVSTIIDHSVGLGDTNYSRCAYLVKGPRNTGKSTFAKVLLNALLTRYRRVAFLECDLGQSEFTPAGMVALNIVDNPVFGPAFTHPTLPHASHFVGATSPKSSPSHYLECIQALVQSYNIDVQHGAIMSENSDQGTDNRIADVIPLVVNTMGWTRGLGSDLSLKIEEMVEPSQIFELEVPQVEDTYSVYPSFDGMPSRTHIHSSHGLDDSARIYRLEAVAPSAASTFFTAADHRALSILSYFHATFPATPISSVAAASLSTPAVSCIARTWDVSVPLCARLPYEVDCKGAFDHIFLVGAGMEDVVSSGLVHVLNGAIVGLVQCEPGTVDDLPNDPESTAFDLPYHQGLSPPSPFSSTCRGIALVRSLSHSAGSLLLHVLTPIPPEYLSQVRVLVKGELELPVWGMLDFRSAHGDIAGVERDKAPFLRWGKSEGVGAERRRVRRNLMRRGQM</sequence>
<organism evidence="10 11">
    <name type="scientific">Daedalea quercina L-15889</name>
    <dbReference type="NCBI Taxonomy" id="1314783"/>
    <lineage>
        <taxon>Eukaryota</taxon>
        <taxon>Fungi</taxon>
        <taxon>Dikarya</taxon>
        <taxon>Basidiomycota</taxon>
        <taxon>Agaricomycotina</taxon>
        <taxon>Agaricomycetes</taxon>
        <taxon>Polyporales</taxon>
        <taxon>Fomitopsis</taxon>
    </lineage>
</organism>
<keyword evidence="11" id="KW-1185">Reference proteome</keyword>
<dbReference type="Pfam" id="PF16575">
    <property type="entry name" value="CLP1_P"/>
    <property type="match status" value="1"/>
</dbReference>
<gene>
    <name evidence="10" type="ORF">DAEQUDRAFT_770109</name>
</gene>
<reference evidence="10 11" key="1">
    <citation type="journal article" date="2016" name="Mol. Biol. Evol.">
        <title>Comparative Genomics of Early-Diverging Mushroom-Forming Fungi Provides Insights into the Origins of Lignocellulose Decay Capabilities.</title>
        <authorList>
            <person name="Nagy L.G."/>
            <person name="Riley R."/>
            <person name="Tritt A."/>
            <person name="Adam C."/>
            <person name="Daum C."/>
            <person name="Floudas D."/>
            <person name="Sun H."/>
            <person name="Yadav J.S."/>
            <person name="Pangilinan J."/>
            <person name="Larsson K.H."/>
            <person name="Matsuura K."/>
            <person name="Barry K."/>
            <person name="Labutti K."/>
            <person name="Kuo R."/>
            <person name="Ohm R.A."/>
            <person name="Bhattacharya S.S."/>
            <person name="Shirouzu T."/>
            <person name="Yoshinaga Y."/>
            <person name="Martin F.M."/>
            <person name="Grigoriev I.V."/>
            <person name="Hibbett D.S."/>
        </authorList>
    </citation>
    <scope>NUCLEOTIDE SEQUENCE [LARGE SCALE GENOMIC DNA]</scope>
    <source>
        <strain evidence="10 11">L-15889</strain>
    </source>
</reference>
<dbReference type="InterPro" id="IPR032319">
    <property type="entry name" value="CLP1_P"/>
</dbReference>
<dbReference type="GO" id="GO:0051731">
    <property type="term" value="F:polynucleotide 5'-hydroxyl-kinase activity"/>
    <property type="evidence" value="ECO:0007669"/>
    <property type="project" value="InterPro"/>
</dbReference>
<evidence type="ECO:0000313" key="10">
    <source>
        <dbReference type="EMBL" id="KZT63990.1"/>
    </source>
</evidence>
<dbReference type="InterPro" id="IPR027417">
    <property type="entry name" value="P-loop_NTPase"/>
</dbReference>
<evidence type="ECO:0000256" key="8">
    <source>
        <dbReference type="SAM" id="MobiDB-lite"/>
    </source>
</evidence>
<keyword evidence="4" id="KW-0808">Transferase</keyword>
<name>A0A165L5Z8_9APHY</name>
<evidence type="ECO:0000256" key="7">
    <source>
        <dbReference type="ARBA" id="ARBA00022840"/>
    </source>
</evidence>
<keyword evidence="7" id="KW-0067">ATP-binding</keyword>
<feature type="region of interest" description="Disordered" evidence="8">
    <location>
        <begin position="1"/>
        <end position="82"/>
    </location>
</feature>
<keyword evidence="5" id="KW-0547">Nucleotide-binding</keyword>
<evidence type="ECO:0000256" key="3">
    <source>
        <dbReference type="ARBA" id="ARBA00019824"/>
    </source>
</evidence>
<feature type="compositionally biased region" description="Basic residues" evidence="8">
    <location>
        <begin position="54"/>
        <end position="64"/>
    </location>
</feature>
<comment type="similarity">
    <text evidence="1">Belongs to the Clp1 family. NOL9/GRC3 subfamily.</text>
</comment>
<evidence type="ECO:0000256" key="2">
    <source>
        <dbReference type="ARBA" id="ARBA00018706"/>
    </source>
</evidence>
<feature type="region of interest" description="Disordered" evidence="8">
    <location>
        <begin position="129"/>
        <end position="156"/>
    </location>
</feature>
<dbReference type="PANTHER" id="PTHR12755">
    <property type="entry name" value="CLEAVAGE/POLYADENYLATION FACTOR IA SUBUNIT CLP1P"/>
    <property type="match status" value="1"/>
</dbReference>
<dbReference type="AlphaFoldDB" id="A0A165L5Z8"/>
<dbReference type="Gene3D" id="3.40.50.300">
    <property type="entry name" value="P-loop containing nucleotide triphosphate hydrolases"/>
    <property type="match status" value="1"/>
</dbReference>
<dbReference type="GO" id="GO:0005524">
    <property type="term" value="F:ATP binding"/>
    <property type="evidence" value="ECO:0007669"/>
    <property type="project" value="UniProtKB-KW"/>
</dbReference>
<protein>
    <recommendedName>
        <fullName evidence="3">Polynucleotide 5'-hydroxyl-kinase GRC3</fullName>
    </recommendedName>
    <alternativeName>
        <fullName evidence="2">Polynucleotide 5'-hydroxyl-kinase grc3</fullName>
    </alternativeName>
</protein>
<dbReference type="PANTHER" id="PTHR12755:SF3">
    <property type="entry name" value="POLYNUCLEOTIDE 5'-HYDROXYL-KINASE NOL9"/>
    <property type="match status" value="1"/>
</dbReference>
<evidence type="ECO:0000256" key="4">
    <source>
        <dbReference type="ARBA" id="ARBA00022679"/>
    </source>
</evidence>
<dbReference type="Proteomes" id="UP000076727">
    <property type="component" value="Unassembled WGS sequence"/>
</dbReference>
<evidence type="ECO:0000256" key="1">
    <source>
        <dbReference type="ARBA" id="ARBA00011003"/>
    </source>
</evidence>
<dbReference type="GO" id="GO:0005634">
    <property type="term" value="C:nucleus"/>
    <property type="evidence" value="ECO:0007669"/>
    <property type="project" value="TreeGrafter"/>
</dbReference>
<dbReference type="InterPro" id="IPR045116">
    <property type="entry name" value="Clp1/Grc3"/>
</dbReference>
<dbReference type="EMBL" id="KV429147">
    <property type="protein sequence ID" value="KZT63990.1"/>
    <property type="molecule type" value="Genomic_DNA"/>
</dbReference>
<feature type="domain" description="Clp1 P-loop" evidence="9">
    <location>
        <begin position="376"/>
        <end position="527"/>
    </location>
</feature>
<accession>A0A165L5Z8</accession>
<dbReference type="STRING" id="1314783.A0A165L5Z8"/>
<dbReference type="GO" id="GO:0000448">
    <property type="term" value="P:cleavage in ITS2 between 5.8S rRNA and LSU-rRNA of tricistronic rRNA transcript (SSU-rRNA, 5.8S rRNA, LSU-rRNA)"/>
    <property type="evidence" value="ECO:0007669"/>
    <property type="project" value="TreeGrafter"/>
</dbReference>
<dbReference type="SUPFAM" id="SSF52540">
    <property type="entry name" value="P-loop containing nucleoside triphosphate hydrolases"/>
    <property type="match status" value="1"/>
</dbReference>